<evidence type="ECO:0000256" key="7">
    <source>
        <dbReference type="SAM" id="Phobius"/>
    </source>
</evidence>
<sequence>METQLTSDSSSSLTSVNPVHEVAQPRATSVGPHPNQGNEAIDTRALLNSVRRNWFVATLLGLIFGTGAAVATWVYVPAPYQAFFEFHINSVESKILFETSEAQSNFNTYKQTQMRKVTGEYVLNAALRDPEISNLPTLKEQQHPTDWLEKNLKVTSPASEFFRLELEGDRPKDLAMIVNAVADAFLTEVVNKERTSRQDRLRQLQGFYRDINEELGLKRTQLEGIAQSLKTTDPEILSSKRQLEYEYYGQLREEFTRLRFELMQANIQLAARQPSLAADGDVNSVSLPAAEPPPVPQELLNERINSSPEYQRISNSIRELEWSITDKSQNLGEKHPDRVRLNTHIERQRLLAEELKKQIEKRILAEIAANEDKSIVELQSRVKILEAEKNHLEQELSALKIKEAGEGTAAFNLEELKREITHMETTESRFRTEIEALLIEIQAKQRITENRRASTPHTPQMSKKYKMAGMAGLAALGLIAGGIIFLDYRRRRVSTAEEITENLRIRILGVIPILPRTIIKAVDDGKRKLSSQQVALRSVLKEAIDSTRAVLLRDPRMKVMNTILITSASDGEGKTSNACHLAASLARSGRKVVLVDCDMRRPTVHRVFRLNSAHGFCEILRGDKPLEGAAQPTPTPGLSVIPAGRVDSAALQALAEGGAGQIFKHLTEDYDYVIVDSAPILPVADTLLLAQDVDGVILTIRRDVSRLGNVAAAQQRLEMIGVPPIGSILIGLDEFADKYGYYSRHYNTLDVS</sequence>
<dbReference type="CDD" id="cd05387">
    <property type="entry name" value="BY-kinase"/>
    <property type="match status" value="1"/>
</dbReference>
<evidence type="ECO:0000259" key="8">
    <source>
        <dbReference type="Pfam" id="PF13614"/>
    </source>
</evidence>
<dbReference type="NCBIfam" id="TIGR01007">
    <property type="entry name" value="eps_fam"/>
    <property type="match status" value="1"/>
</dbReference>
<dbReference type="OrthoDB" id="9775724at2"/>
<evidence type="ECO:0000256" key="4">
    <source>
        <dbReference type="ARBA" id="ARBA00022840"/>
    </source>
</evidence>
<dbReference type="Proteomes" id="UP000315724">
    <property type="component" value="Chromosome"/>
</dbReference>
<dbReference type="GO" id="GO:0004713">
    <property type="term" value="F:protein tyrosine kinase activity"/>
    <property type="evidence" value="ECO:0007669"/>
    <property type="project" value="UniProtKB-KW"/>
</dbReference>
<keyword evidence="2" id="KW-0547">Nucleotide-binding</keyword>
<dbReference type="InterPro" id="IPR027417">
    <property type="entry name" value="P-loop_NTPase"/>
</dbReference>
<dbReference type="Pfam" id="PF13614">
    <property type="entry name" value="AAA_31"/>
    <property type="match status" value="1"/>
</dbReference>
<gene>
    <name evidence="9" type="primary">wzc</name>
    <name evidence="9" type="ORF">Mal48_38970</name>
</gene>
<proteinExistence type="predicted"/>
<evidence type="ECO:0000256" key="6">
    <source>
        <dbReference type="SAM" id="Coils"/>
    </source>
</evidence>
<feature type="transmembrane region" description="Helical" evidence="7">
    <location>
        <begin position="54"/>
        <end position="76"/>
    </location>
</feature>
<dbReference type="RefSeq" id="WP_145202870.1">
    <property type="nucleotide sequence ID" value="NZ_CP036267.1"/>
</dbReference>
<feature type="transmembrane region" description="Helical" evidence="7">
    <location>
        <begin position="467"/>
        <end position="486"/>
    </location>
</feature>
<keyword evidence="7" id="KW-1133">Transmembrane helix</keyword>
<name>A0A517QSM4_9PLAN</name>
<evidence type="ECO:0000256" key="5">
    <source>
        <dbReference type="ARBA" id="ARBA00023137"/>
    </source>
</evidence>
<dbReference type="PANTHER" id="PTHR32309:SF31">
    <property type="entry name" value="CAPSULAR EXOPOLYSACCHARIDE FAMILY"/>
    <property type="match status" value="1"/>
</dbReference>
<organism evidence="9 10">
    <name type="scientific">Thalassoglobus polymorphus</name>
    <dbReference type="NCBI Taxonomy" id="2527994"/>
    <lineage>
        <taxon>Bacteria</taxon>
        <taxon>Pseudomonadati</taxon>
        <taxon>Planctomycetota</taxon>
        <taxon>Planctomycetia</taxon>
        <taxon>Planctomycetales</taxon>
        <taxon>Planctomycetaceae</taxon>
        <taxon>Thalassoglobus</taxon>
    </lineage>
</organism>
<dbReference type="EMBL" id="CP036267">
    <property type="protein sequence ID" value="QDT34629.1"/>
    <property type="molecule type" value="Genomic_DNA"/>
</dbReference>
<keyword evidence="10" id="KW-1185">Reference proteome</keyword>
<keyword evidence="5" id="KW-0829">Tyrosine-protein kinase</keyword>
<dbReference type="KEGG" id="tpol:Mal48_38970"/>
<dbReference type="InterPro" id="IPR025669">
    <property type="entry name" value="AAA_dom"/>
</dbReference>
<keyword evidence="1 9" id="KW-0808">Transferase</keyword>
<dbReference type="GO" id="GO:0005524">
    <property type="term" value="F:ATP binding"/>
    <property type="evidence" value="ECO:0007669"/>
    <property type="project" value="UniProtKB-KW"/>
</dbReference>
<evidence type="ECO:0000256" key="1">
    <source>
        <dbReference type="ARBA" id="ARBA00022679"/>
    </source>
</evidence>
<evidence type="ECO:0000256" key="3">
    <source>
        <dbReference type="ARBA" id="ARBA00022777"/>
    </source>
</evidence>
<dbReference type="InterPro" id="IPR050445">
    <property type="entry name" value="Bact_polysacc_biosynth/exp"/>
</dbReference>
<feature type="coiled-coil region" evidence="6">
    <location>
        <begin position="338"/>
        <end position="433"/>
    </location>
</feature>
<evidence type="ECO:0000313" key="10">
    <source>
        <dbReference type="Proteomes" id="UP000315724"/>
    </source>
</evidence>
<reference evidence="9 10" key="1">
    <citation type="submission" date="2019-02" db="EMBL/GenBank/DDBJ databases">
        <title>Deep-cultivation of Planctomycetes and their phenomic and genomic characterization uncovers novel biology.</title>
        <authorList>
            <person name="Wiegand S."/>
            <person name="Jogler M."/>
            <person name="Boedeker C."/>
            <person name="Pinto D."/>
            <person name="Vollmers J."/>
            <person name="Rivas-Marin E."/>
            <person name="Kohn T."/>
            <person name="Peeters S.H."/>
            <person name="Heuer A."/>
            <person name="Rast P."/>
            <person name="Oberbeckmann S."/>
            <person name="Bunk B."/>
            <person name="Jeske O."/>
            <person name="Meyerdierks A."/>
            <person name="Storesund J.E."/>
            <person name="Kallscheuer N."/>
            <person name="Luecker S."/>
            <person name="Lage O.M."/>
            <person name="Pohl T."/>
            <person name="Merkel B.J."/>
            <person name="Hornburger P."/>
            <person name="Mueller R.-W."/>
            <person name="Bruemmer F."/>
            <person name="Labrenz M."/>
            <person name="Spormann A.M."/>
            <person name="Op den Camp H."/>
            <person name="Overmann J."/>
            <person name="Amann R."/>
            <person name="Jetten M.S.M."/>
            <person name="Mascher T."/>
            <person name="Medema M.H."/>
            <person name="Devos D.P."/>
            <person name="Kaster A.-K."/>
            <person name="Ovreas L."/>
            <person name="Rohde M."/>
            <person name="Galperin M.Y."/>
            <person name="Jogler C."/>
        </authorList>
    </citation>
    <scope>NUCLEOTIDE SEQUENCE [LARGE SCALE GENOMIC DNA]</scope>
    <source>
        <strain evidence="9 10">Mal48</strain>
    </source>
</reference>
<dbReference type="InterPro" id="IPR005702">
    <property type="entry name" value="Wzc-like_C"/>
</dbReference>
<keyword evidence="3 9" id="KW-0418">Kinase</keyword>
<dbReference type="AlphaFoldDB" id="A0A517QSM4"/>
<evidence type="ECO:0000313" key="9">
    <source>
        <dbReference type="EMBL" id="QDT34629.1"/>
    </source>
</evidence>
<keyword evidence="4" id="KW-0067">ATP-binding</keyword>
<evidence type="ECO:0000256" key="2">
    <source>
        <dbReference type="ARBA" id="ARBA00022741"/>
    </source>
</evidence>
<dbReference type="PANTHER" id="PTHR32309">
    <property type="entry name" value="TYROSINE-PROTEIN KINASE"/>
    <property type="match status" value="1"/>
</dbReference>
<feature type="domain" description="AAA" evidence="8">
    <location>
        <begin position="561"/>
        <end position="699"/>
    </location>
</feature>
<protein>
    <submittedName>
        <fullName evidence="9">Tyrosine-protein kinase wzc</fullName>
        <ecNumber evidence="9">2.7.10.-</ecNumber>
    </submittedName>
</protein>
<dbReference type="Gene3D" id="3.40.50.300">
    <property type="entry name" value="P-loop containing nucleotide triphosphate hydrolases"/>
    <property type="match status" value="1"/>
</dbReference>
<dbReference type="SUPFAM" id="SSF52540">
    <property type="entry name" value="P-loop containing nucleoside triphosphate hydrolases"/>
    <property type="match status" value="1"/>
</dbReference>
<dbReference type="EC" id="2.7.10.-" evidence="9"/>
<accession>A0A517QSM4</accession>
<keyword evidence="6" id="KW-0175">Coiled coil</keyword>
<keyword evidence="7" id="KW-0812">Transmembrane</keyword>
<keyword evidence="7" id="KW-0472">Membrane</keyword>